<dbReference type="PANTHER" id="PTHR36944:SF1">
    <property type="entry name" value="CPG4 DOMAIN-CONTAINING PROTEIN"/>
    <property type="match status" value="1"/>
</dbReference>
<keyword evidence="1" id="KW-0732">Signal</keyword>
<sequence length="181" mass="20540">MERLISLLVFVAAPVLAFDNIPTLDPMISTMNPHDASHNPDSCVGQCAFQFIDNLTSHLGSSKSIGLLNLNYNEFLMAFSNATFFDEFCNMYHQFQFCFTTCPHGYLQELLLRSSEIVDHFCVYNYQEIKESFGCLAKLDKESSKQCLKMCTPHHNAVTSLMQNFKHLALNGDSTQAEKYL</sequence>
<dbReference type="EMBL" id="AZBU02000003">
    <property type="protein sequence ID" value="TKR89611.1"/>
    <property type="molecule type" value="Genomic_DNA"/>
</dbReference>
<feature type="chain" id="PRO_5020228312" description="Chondroitin proteoglycan 4 domain-containing protein" evidence="1">
    <location>
        <begin position="18"/>
        <end position="181"/>
    </location>
</feature>
<dbReference type="PANTHER" id="PTHR36944">
    <property type="entry name" value="PROTEIN CBG02791-RELATED"/>
    <property type="match status" value="1"/>
</dbReference>
<protein>
    <recommendedName>
        <fullName evidence="4">Chondroitin proteoglycan 4 domain-containing protein</fullName>
    </recommendedName>
</protein>
<reference evidence="2 3" key="2">
    <citation type="journal article" date="2019" name="G3 (Bethesda)">
        <title>Hybrid Assembly of the Genome of the Entomopathogenic Nematode Steinernema carpocapsae Identifies the X-Chromosome.</title>
        <authorList>
            <person name="Serra L."/>
            <person name="Macchietto M."/>
            <person name="Macias-Munoz A."/>
            <person name="McGill C.J."/>
            <person name="Rodriguez I.M."/>
            <person name="Rodriguez B."/>
            <person name="Murad R."/>
            <person name="Mortazavi A."/>
        </authorList>
    </citation>
    <scope>NUCLEOTIDE SEQUENCE [LARGE SCALE GENOMIC DNA]</scope>
    <source>
        <strain evidence="2 3">ALL</strain>
    </source>
</reference>
<accession>A0A4U5P1K8</accession>
<keyword evidence="3" id="KW-1185">Reference proteome</keyword>
<evidence type="ECO:0000313" key="3">
    <source>
        <dbReference type="Proteomes" id="UP000298663"/>
    </source>
</evidence>
<name>A0A4U5P1K8_STECR</name>
<dbReference type="Proteomes" id="UP000298663">
    <property type="component" value="Unassembled WGS sequence"/>
</dbReference>
<gene>
    <name evidence="2" type="ORF">L596_013686</name>
</gene>
<evidence type="ECO:0008006" key="4">
    <source>
        <dbReference type="Google" id="ProtNLM"/>
    </source>
</evidence>
<dbReference type="AlphaFoldDB" id="A0A4U5P1K8"/>
<comment type="caution">
    <text evidence="2">The sequence shown here is derived from an EMBL/GenBank/DDBJ whole genome shotgun (WGS) entry which is preliminary data.</text>
</comment>
<dbReference type="OrthoDB" id="5829851at2759"/>
<evidence type="ECO:0000256" key="1">
    <source>
        <dbReference type="SAM" id="SignalP"/>
    </source>
</evidence>
<proteinExistence type="predicted"/>
<evidence type="ECO:0000313" key="2">
    <source>
        <dbReference type="EMBL" id="TKR89611.1"/>
    </source>
</evidence>
<organism evidence="2 3">
    <name type="scientific">Steinernema carpocapsae</name>
    <name type="common">Entomopathogenic nematode</name>
    <dbReference type="NCBI Taxonomy" id="34508"/>
    <lineage>
        <taxon>Eukaryota</taxon>
        <taxon>Metazoa</taxon>
        <taxon>Ecdysozoa</taxon>
        <taxon>Nematoda</taxon>
        <taxon>Chromadorea</taxon>
        <taxon>Rhabditida</taxon>
        <taxon>Tylenchina</taxon>
        <taxon>Panagrolaimomorpha</taxon>
        <taxon>Strongyloidoidea</taxon>
        <taxon>Steinernematidae</taxon>
        <taxon>Steinernema</taxon>
    </lineage>
</organism>
<reference evidence="2 3" key="1">
    <citation type="journal article" date="2015" name="Genome Biol.">
        <title>Comparative genomics of Steinernema reveals deeply conserved gene regulatory networks.</title>
        <authorList>
            <person name="Dillman A.R."/>
            <person name="Macchietto M."/>
            <person name="Porter C.F."/>
            <person name="Rogers A."/>
            <person name="Williams B."/>
            <person name="Antoshechkin I."/>
            <person name="Lee M.M."/>
            <person name="Goodwin Z."/>
            <person name="Lu X."/>
            <person name="Lewis E.E."/>
            <person name="Goodrich-Blair H."/>
            <person name="Stock S.P."/>
            <person name="Adams B.J."/>
            <person name="Sternberg P.W."/>
            <person name="Mortazavi A."/>
        </authorList>
    </citation>
    <scope>NUCLEOTIDE SEQUENCE [LARGE SCALE GENOMIC DNA]</scope>
    <source>
        <strain evidence="2 3">ALL</strain>
    </source>
</reference>
<feature type="signal peptide" evidence="1">
    <location>
        <begin position="1"/>
        <end position="17"/>
    </location>
</feature>